<feature type="region of interest" description="Disordered" evidence="1">
    <location>
        <begin position="1"/>
        <end position="25"/>
    </location>
</feature>
<reference evidence="3" key="1">
    <citation type="journal article" date="2015" name="Proc. Natl. Acad. Sci. U.S.A.">
        <title>Genome sequencing of adzuki bean (Vigna angularis) provides insight into high starch and low fat accumulation and domestication.</title>
        <authorList>
            <person name="Yang K."/>
            <person name="Tian Z."/>
            <person name="Chen C."/>
            <person name="Luo L."/>
            <person name="Zhao B."/>
            <person name="Wang Z."/>
            <person name="Yu L."/>
            <person name="Li Y."/>
            <person name="Sun Y."/>
            <person name="Li W."/>
            <person name="Chen Y."/>
            <person name="Li Y."/>
            <person name="Zhang Y."/>
            <person name="Ai D."/>
            <person name="Zhao J."/>
            <person name="Shang C."/>
            <person name="Ma Y."/>
            <person name="Wu B."/>
            <person name="Wang M."/>
            <person name="Gao L."/>
            <person name="Sun D."/>
            <person name="Zhang P."/>
            <person name="Guo F."/>
            <person name="Wang W."/>
            <person name="Li Y."/>
            <person name="Wang J."/>
            <person name="Varshney R.K."/>
            <person name="Wang J."/>
            <person name="Ling H.Q."/>
            <person name="Wan P."/>
        </authorList>
    </citation>
    <scope>NUCLEOTIDE SEQUENCE</scope>
    <source>
        <strain evidence="3">cv. Jingnong 6</strain>
    </source>
</reference>
<dbReference type="EMBL" id="CM003372">
    <property type="protein sequence ID" value="KOM35025.1"/>
    <property type="molecule type" value="Genomic_DNA"/>
</dbReference>
<sequence>MTHKDKGLPAENRWTQAPTNNGEQRRLQWRSESFELWTETFEWRTQAPTNNGEERGLRWRQSFEWISLRERETEFRKRLRERIDKDEGHSFVRDEGTNRFQQSSSSKNALENKSQLF</sequence>
<accession>A0A0L9TWW5</accession>
<name>A0A0L9TWW5_PHAAN</name>
<dbReference type="AlphaFoldDB" id="A0A0L9TWW5"/>
<dbReference type="Gramene" id="KOM35025">
    <property type="protein sequence ID" value="KOM35025"/>
    <property type="gene ID" value="LR48_Vigan02g117500"/>
</dbReference>
<gene>
    <name evidence="2" type="ORF">LR48_Vigan02g117500</name>
</gene>
<organism evidence="2 3">
    <name type="scientific">Phaseolus angularis</name>
    <name type="common">Azuki bean</name>
    <name type="synonym">Vigna angularis</name>
    <dbReference type="NCBI Taxonomy" id="3914"/>
    <lineage>
        <taxon>Eukaryota</taxon>
        <taxon>Viridiplantae</taxon>
        <taxon>Streptophyta</taxon>
        <taxon>Embryophyta</taxon>
        <taxon>Tracheophyta</taxon>
        <taxon>Spermatophyta</taxon>
        <taxon>Magnoliopsida</taxon>
        <taxon>eudicotyledons</taxon>
        <taxon>Gunneridae</taxon>
        <taxon>Pentapetalae</taxon>
        <taxon>rosids</taxon>
        <taxon>fabids</taxon>
        <taxon>Fabales</taxon>
        <taxon>Fabaceae</taxon>
        <taxon>Papilionoideae</taxon>
        <taxon>50 kb inversion clade</taxon>
        <taxon>NPAAA clade</taxon>
        <taxon>indigoferoid/millettioid clade</taxon>
        <taxon>Phaseoleae</taxon>
        <taxon>Vigna</taxon>
    </lineage>
</organism>
<feature type="compositionally biased region" description="Polar residues" evidence="1">
    <location>
        <begin position="98"/>
        <end position="117"/>
    </location>
</feature>
<feature type="region of interest" description="Disordered" evidence="1">
    <location>
        <begin position="86"/>
        <end position="117"/>
    </location>
</feature>
<evidence type="ECO:0000256" key="1">
    <source>
        <dbReference type="SAM" id="MobiDB-lite"/>
    </source>
</evidence>
<evidence type="ECO:0000313" key="2">
    <source>
        <dbReference type="EMBL" id="KOM35025.1"/>
    </source>
</evidence>
<protein>
    <submittedName>
        <fullName evidence="2">Uncharacterized protein</fullName>
    </submittedName>
</protein>
<proteinExistence type="predicted"/>
<dbReference type="Proteomes" id="UP000053144">
    <property type="component" value="Chromosome 2"/>
</dbReference>
<evidence type="ECO:0000313" key="3">
    <source>
        <dbReference type="Proteomes" id="UP000053144"/>
    </source>
</evidence>
<feature type="compositionally biased region" description="Polar residues" evidence="1">
    <location>
        <begin position="13"/>
        <end position="22"/>
    </location>
</feature>
<feature type="compositionally biased region" description="Basic and acidic residues" evidence="1">
    <location>
        <begin position="86"/>
        <end position="97"/>
    </location>
</feature>